<evidence type="ECO:0000256" key="3">
    <source>
        <dbReference type="ARBA" id="ARBA00022842"/>
    </source>
</evidence>
<keyword evidence="7" id="KW-1185">Reference proteome</keyword>
<dbReference type="InterPro" id="IPR020476">
    <property type="entry name" value="Nudix_hydrolase"/>
</dbReference>
<dbReference type="SUPFAM" id="SSF55811">
    <property type="entry name" value="Nudix"/>
    <property type="match status" value="1"/>
</dbReference>
<reference evidence="6 7" key="1">
    <citation type="submission" date="2024-09" db="EMBL/GenBank/DDBJ databases">
        <authorList>
            <person name="Sun Q."/>
            <person name="Mori K."/>
        </authorList>
    </citation>
    <scope>NUCLEOTIDE SEQUENCE [LARGE SCALE GENOMIC DNA]</scope>
    <source>
        <strain evidence="6 7">ATCC 51285</strain>
    </source>
</reference>
<dbReference type="Proteomes" id="UP001589628">
    <property type="component" value="Unassembled WGS sequence"/>
</dbReference>
<accession>A0ABV5Z7D0</accession>
<comment type="caution">
    <text evidence="6">The sequence shown here is derived from an EMBL/GenBank/DDBJ whole genome shotgun (WGS) entry which is preliminary data.</text>
</comment>
<evidence type="ECO:0000313" key="7">
    <source>
        <dbReference type="Proteomes" id="UP001589628"/>
    </source>
</evidence>
<organism evidence="6 7">
    <name type="scientific">Balneatrix alpica</name>
    <dbReference type="NCBI Taxonomy" id="75684"/>
    <lineage>
        <taxon>Bacteria</taxon>
        <taxon>Pseudomonadati</taxon>
        <taxon>Pseudomonadota</taxon>
        <taxon>Gammaproteobacteria</taxon>
        <taxon>Oceanospirillales</taxon>
        <taxon>Balneatrichaceae</taxon>
        <taxon>Balneatrix</taxon>
    </lineage>
</organism>
<comment type="cofactor">
    <cofactor evidence="1">
        <name>Mg(2+)</name>
        <dbReference type="ChEBI" id="CHEBI:18420"/>
    </cofactor>
</comment>
<dbReference type="Gene3D" id="3.90.79.10">
    <property type="entry name" value="Nucleoside Triphosphate Pyrophosphohydrolase"/>
    <property type="match status" value="1"/>
</dbReference>
<dbReference type="PANTHER" id="PTHR43222:SF11">
    <property type="entry name" value="PHOSPHATASE NUDJ"/>
    <property type="match status" value="1"/>
</dbReference>
<dbReference type="PROSITE" id="PS51462">
    <property type="entry name" value="NUDIX"/>
    <property type="match status" value="1"/>
</dbReference>
<dbReference type="PROSITE" id="PS00893">
    <property type="entry name" value="NUDIX_BOX"/>
    <property type="match status" value="1"/>
</dbReference>
<dbReference type="InterPro" id="IPR015797">
    <property type="entry name" value="NUDIX_hydrolase-like_dom_sf"/>
</dbReference>
<evidence type="ECO:0000259" key="5">
    <source>
        <dbReference type="PROSITE" id="PS51462"/>
    </source>
</evidence>
<dbReference type="InterPro" id="IPR020084">
    <property type="entry name" value="NUDIX_hydrolase_CS"/>
</dbReference>
<keyword evidence="2 4" id="KW-0378">Hydrolase</keyword>
<evidence type="ECO:0000256" key="1">
    <source>
        <dbReference type="ARBA" id="ARBA00001946"/>
    </source>
</evidence>
<dbReference type="EMBL" id="JBHLZN010000001">
    <property type="protein sequence ID" value="MFB9885186.1"/>
    <property type="molecule type" value="Genomic_DNA"/>
</dbReference>
<dbReference type="RefSeq" id="WP_245593679.1">
    <property type="nucleotide sequence ID" value="NZ_JBHLZN010000001.1"/>
</dbReference>
<evidence type="ECO:0000256" key="4">
    <source>
        <dbReference type="RuleBase" id="RU003476"/>
    </source>
</evidence>
<proteinExistence type="inferred from homology"/>
<keyword evidence="3" id="KW-0460">Magnesium</keyword>
<dbReference type="Pfam" id="PF00293">
    <property type="entry name" value="NUDIX"/>
    <property type="match status" value="1"/>
</dbReference>
<dbReference type="InterPro" id="IPR000086">
    <property type="entry name" value="NUDIX_hydrolase_dom"/>
</dbReference>
<evidence type="ECO:0000256" key="2">
    <source>
        <dbReference type="ARBA" id="ARBA00022801"/>
    </source>
</evidence>
<feature type="domain" description="Nudix hydrolase" evidence="5">
    <location>
        <begin position="1"/>
        <end position="116"/>
    </location>
</feature>
<dbReference type="PANTHER" id="PTHR43222">
    <property type="entry name" value="NUDIX HYDROLASE 23"/>
    <property type="match status" value="1"/>
</dbReference>
<gene>
    <name evidence="6" type="ORF">ACFFLH_01995</name>
</gene>
<comment type="similarity">
    <text evidence="4">Belongs to the Nudix hydrolase family.</text>
</comment>
<dbReference type="PRINTS" id="PR00502">
    <property type="entry name" value="NUDIXFAMILY"/>
</dbReference>
<protein>
    <submittedName>
        <fullName evidence="6">NUDIX domain-containing protein</fullName>
    </submittedName>
</protein>
<name>A0ABV5Z7D0_9GAMM</name>
<sequence>MVEEHCAGRLVWNQPAGHWEPGESVEQAARREALEETGWQIELTAFLGTYVFTPLPGHTYCRLCYLARPLQRLHEELDADIVQCRWWDPEQLLSQPEIWRSPLVGEALKDYLAGRRLPLQSVYADPSLLDCCQPE</sequence>
<evidence type="ECO:0000313" key="6">
    <source>
        <dbReference type="EMBL" id="MFB9885186.1"/>
    </source>
</evidence>